<gene>
    <name evidence="3" type="ORF">SPPG_02300</name>
</gene>
<comment type="similarity">
    <text evidence="1">Belongs to the STK19 family.</text>
</comment>
<dbReference type="GeneID" id="27685894"/>
<dbReference type="RefSeq" id="XP_016611286.1">
    <property type="nucleotide sequence ID" value="XM_016750590.1"/>
</dbReference>
<dbReference type="OrthoDB" id="10261701at2759"/>
<dbReference type="PANTHER" id="PTHR15243">
    <property type="entry name" value="SERINE/THREONINE-PROTEIN KINASE 19"/>
    <property type="match status" value="1"/>
</dbReference>
<name>A0A0L0HQ63_SPIPD</name>
<evidence type="ECO:0000313" key="3">
    <source>
        <dbReference type="EMBL" id="KND03247.1"/>
    </source>
</evidence>
<organism evidence="3 4">
    <name type="scientific">Spizellomyces punctatus (strain DAOM BR117)</name>
    <dbReference type="NCBI Taxonomy" id="645134"/>
    <lineage>
        <taxon>Eukaryota</taxon>
        <taxon>Fungi</taxon>
        <taxon>Fungi incertae sedis</taxon>
        <taxon>Chytridiomycota</taxon>
        <taxon>Chytridiomycota incertae sedis</taxon>
        <taxon>Chytridiomycetes</taxon>
        <taxon>Spizellomycetales</taxon>
        <taxon>Spizellomycetaceae</taxon>
        <taxon>Spizellomyces</taxon>
    </lineage>
</organism>
<dbReference type="VEuPathDB" id="FungiDB:SPPG_02300"/>
<dbReference type="InParanoid" id="A0A0L0HQ63"/>
<dbReference type="Pfam" id="PF10494">
    <property type="entry name" value="Stk19"/>
    <property type="match status" value="1"/>
</dbReference>
<dbReference type="EMBL" id="KQ257452">
    <property type="protein sequence ID" value="KND03247.1"/>
    <property type="molecule type" value="Genomic_DNA"/>
</dbReference>
<sequence>MIPKSKGKRSRPIPTWTSQDNPAIAELLAAYSFPPKQKLSLSPSLLRSRTFPSSPASSSPLVQADIAVQPSTPIRSNKSVLQACVAIRDLLPTTVPPLVLVDQLYAQLGNANVDRELARLCRLGAVRKFKVGAIGEFCIMLSCDYADQIREVATMQHGGITATEDTDSRSRKRRPVGETEPEGDNAPPTERHESESNLYERYIQYVTKGHYETVHVSKADLQRELVASDDEISTLFSAGFLTLKDVDDYWISVRNAGLYWTNFIKGRQELLQAFKRRRYNEILEKEIEERPLRSCVLPPKVILLELLGKGLVESFDTPTGRMIRLRKKADARDVKW</sequence>
<accession>A0A0L0HQ63</accession>
<dbReference type="AlphaFoldDB" id="A0A0L0HQ63"/>
<dbReference type="OMA" id="SWWIAIP"/>
<evidence type="ECO:0000313" key="4">
    <source>
        <dbReference type="Proteomes" id="UP000053201"/>
    </source>
</evidence>
<evidence type="ECO:0000256" key="1">
    <source>
        <dbReference type="ARBA" id="ARBA00093458"/>
    </source>
</evidence>
<proteinExistence type="inferred from homology"/>
<dbReference type="InterPro" id="IPR018865">
    <property type="entry name" value="STK19-like"/>
</dbReference>
<protein>
    <recommendedName>
        <fullName evidence="5">Serine/threonine-protein kinase 19</fullName>
    </recommendedName>
</protein>
<dbReference type="PANTHER" id="PTHR15243:SF0">
    <property type="entry name" value="SERINE_THREONINE-PROTEIN KINASE 19"/>
    <property type="match status" value="1"/>
</dbReference>
<evidence type="ECO:0008006" key="5">
    <source>
        <dbReference type="Google" id="ProtNLM"/>
    </source>
</evidence>
<reference evidence="3 4" key="1">
    <citation type="submission" date="2009-08" db="EMBL/GenBank/DDBJ databases">
        <title>The Genome Sequence of Spizellomyces punctatus strain DAOM BR117.</title>
        <authorList>
            <consortium name="The Broad Institute Genome Sequencing Platform"/>
            <person name="Russ C."/>
            <person name="Cuomo C."/>
            <person name="Shea T."/>
            <person name="Young S.K."/>
            <person name="Zeng Q."/>
            <person name="Koehrsen M."/>
            <person name="Haas B."/>
            <person name="Borodovsky M."/>
            <person name="Guigo R."/>
            <person name="Alvarado L."/>
            <person name="Berlin A."/>
            <person name="Bochicchio J."/>
            <person name="Borenstein D."/>
            <person name="Chapman S."/>
            <person name="Chen Z."/>
            <person name="Engels R."/>
            <person name="Freedman E."/>
            <person name="Gellesch M."/>
            <person name="Goldberg J."/>
            <person name="Griggs A."/>
            <person name="Gujja S."/>
            <person name="Heiman D."/>
            <person name="Hepburn T."/>
            <person name="Howarth C."/>
            <person name="Jen D."/>
            <person name="Larson L."/>
            <person name="Lewis B."/>
            <person name="Mehta T."/>
            <person name="Park D."/>
            <person name="Pearson M."/>
            <person name="Roberts A."/>
            <person name="Saif S."/>
            <person name="Shenoy N."/>
            <person name="Sisk P."/>
            <person name="Stolte C."/>
            <person name="Sykes S."/>
            <person name="Thomson T."/>
            <person name="Walk T."/>
            <person name="White J."/>
            <person name="Yandava C."/>
            <person name="Burger G."/>
            <person name="Gray M.W."/>
            <person name="Holland P.W.H."/>
            <person name="King N."/>
            <person name="Lang F.B.F."/>
            <person name="Roger A.J."/>
            <person name="Ruiz-Trillo I."/>
            <person name="Lander E."/>
            <person name="Nusbaum C."/>
        </authorList>
    </citation>
    <scope>NUCLEOTIDE SEQUENCE [LARGE SCALE GENOMIC DNA]</scope>
    <source>
        <strain evidence="3 4">DAOM BR117</strain>
    </source>
</reference>
<keyword evidence="4" id="KW-1185">Reference proteome</keyword>
<dbReference type="eggNOG" id="ENOG502RDW5">
    <property type="taxonomic scope" value="Eukaryota"/>
</dbReference>
<dbReference type="Proteomes" id="UP000053201">
    <property type="component" value="Unassembled WGS sequence"/>
</dbReference>
<feature type="region of interest" description="Disordered" evidence="2">
    <location>
        <begin position="157"/>
        <end position="194"/>
    </location>
</feature>
<evidence type="ECO:0000256" key="2">
    <source>
        <dbReference type="SAM" id="MobiDB-lite"/>
    </source>
</evidence>